<proteinExistence type="predicted"/>
<dbReference type="SUPFAM" id="SSF51206">
    <property type="entry name" value="cAMP-binding domain-like"/>
    <property type="match status" value="1"/>
</dbReference>
<feature type="domain" description="Cyclic nucleotide-binding" evidence="5">
    <location>
        <begin position="20"/>
        <end position="129"/>
    </location>
</feature>
<name>A0ABV5AXH0_9BACL</name>
<dbReference type="Proteomes" id="UP001580346">
    <property type="component" value="Unassembled WGS sequence"/>
</dbReference>
<dbReference type="SUPFAM" id="SSF46785">
    <property type="entry name" value="Winged helix' DNA-binding domain"/>
    <property type="match status" value="1"/>
</dbReference>
<evidence type="ECO:0000259" key="5">
    <source>
        <dbReference type="PROSITE" id="PS50042"/>
    </source>
</evidence>
<reference evidence="7 8" key="1">
    <citation type="submission" date="2024-09" db="EMBL/GenBank/DDBJ databases">
        <title>Paenibacillus zeirhizospherea sp. nov., isolated from surface of the maize (Zea mays) roots in a horticulture field, Hungary.</title>
        <authorList>
            <person name="Marton D."/>
            <person name="Farkas M."/>
            <person name="Bedics A."/>
            <person name="Toth E."/>
            <person name="Tancsics A."/>
            <person name="Boka K."/>
            <person name="Maroti G."/>
            <person name="Kriszt B."/>
            <person name="Cserhati M."/>
        </authorList>
    </citation>
    <scope>NUCLEOTIDE SEQUENCE [LARGE SCALE GENOMIC DNA]</scope>
    <source>
        <strain evidence="7 8">KCTC 33519</strain>
    </source>
</reference>
<accession>A0ABV5AXH0</accession>
<dbReference type="RefSeq" id="WP_375357204.1">
    <property type="nucleotide sequence ID" value="NZ_JBHHMI010000021.1"/>
</dbReference>
<evidence type="ECO:0000256" key="2">
    <source>
        <dbReference type="ARBA" id="ARBA00023125"/>
    </source>
</evidence>
<dbReference type="Pfam" id="PF00027">
    <property type="entry name" value="cNMP_binding"/>
    <property type="match status" value="1"/>
</dbReference>
<protein>
    <submittedName>
        <fullName evidence="7">Crp/Fnr family transcriptional regulator</fullName>
    </submittedName>
</protein>
<organism evidence="7 8">
    <name type="scientific">Paenibacillus enshidis</name>
    <dbReference type="NCBI Taxonomy" id="1458439"/>
    <lineage>
        <taxon>Bacteria</taxon>
        <taxon>Bacillati</taxon>
        <taxon>Bacillota</taxon>
        <taxon>Bacilli</taxon>
        <taxon>Bacillales</taxon>
        <taxon>Paenibacillaceae</taxon>
        <taxon>Paenibacillus</taxon>
    </lineage>
</organism>
<dbReference type="PROSITE" id="PS51063">
    <property type="entry name" value="HTH_CRP_2"/>
    <property type="match status" value="1"/>
</dbReference>
<dbReference type="InterPro" id="IPR000595">
    <property type="entry name" value="cNMP-bd_dom"/>
</dbReference>
<dbReference type="Gene3D" id="1.10.10.10">
    <property type="entry name" value="Winged helix-like DNA-binding domain superfamily/Winged helix DNA-binding domain"/>
    <property type="match status" value="1"/>
</dbReference>
<dbReference type="InterPro" id="IPR018490">
    <property type="entry name" value="cNMP-bd_dom_sf"/>
</dbReference>
<dbReference type="InterPro" id="IPR012318">
    <property type="entry name" value="HTH_CRP"/>
</dbReference>
<dbReference type="SMART" id="SM00100">
    <property type="entry name" value="cNMP"/>
    <property type="match status" value="1"/>
</dbReference>
<sequence length="248" mass="27610">MASLYMAKLAGSAQAERTGINLFLTEEHIELLKSIMTWKKVKAGVSLFMEGEAAGQLYYIHSGRVKLHKSTEDGKELLLTIQRRGDLIGEFGGLGGEEHNYTAETADTCEIGVIQGKELEGLLTRHGDMAVQFIKWFGLKQRIMESRFRDLLLYGKTGALASTLIRASNTCGIKNEDGILLNIKLNHTEIGEMIGATRESVNRMLTSLKEQGAIEMKEGKINILRMEDLRFMCGCPEEGHCPDEICRL</sequence>
<dbReference type="InterPro" id="IPR050397">
    <property type="entry name" value="Env_Response_Regulators"/>
</dbReference>
<dbReference type="PRINTS" id="PR00034">
    <property type="entry name" value="HTHCRP"/>
</dbReference>
<dbReference type="Gene3D" id="2.60.120.10">
    <property type="entry name" value="Jelly Rolls"/>
    <property type="match status" value="1"/>
</dbReference>
<keyword evidence="1" id="KW-0805">Transcription regulation</keyword>
<dbReference type="PANTHER" id="PTHR24567:SF74">
    <property type="entry name" value="HTH-TYPE TRANSCRIPTIONAL REGULATOR ARCR"/>
    <property type="match status" value="1"/>
</dbReference>
<evidence type="ECO:0000313" key="7">
    <source>
        <dbReference type="EMBL" id="MFB5268910.1"/>
    </source>
</evidence>
<dbReference type="PROSITE" id="PS50042">
    <property type="entry name" value="CNMP_BINDING_3"/>
    <property type="match status" value="1"/>
</dbReference>
<dbReference type="InterPro" id="IPR036388">
    <property type="entry name" value="WH-like_DNA-bd_sf"/>
</dbReference>
<comment type="caution">
    <text evidence="7">The sequence shown here is derived from an EMBL/GenBank/DDBJ whole genome shotgun (WGS) entry which is preliminary data.</text>
</comment>
<dbReference type="InterPro" id="IPR014710">
    <property type="entry name" value="RmlC-like_jellyroll"/>
</dbReference>
<keyword evidence="2" id="KW-0238">DNA-binding</keyword>
<dbReference type="EMBL" id="JBHHMI010000021">
    <property type="protein sequence ID" value="MFB5268910.1"/>
    <property type="molecule type" value="Genomic_DNA"/>
</dbReference>
<gene>
    <name evidence="7" type="ORF">ACE41H_19285</name>
</gene>
<evidence type="ECO:0000256" key="1">
    <source>
        <dbReference type="ARBA" id="ARBA00023015"/>
    </source>
</evidence>
<keyword evidence="4" id="KW-0804">Transcription</keyword>
<evidence type="ECO:0000313" key="8">
    <source>
        <dbReference type="Proteomes" id="UP001580346"/>
    </source>
</evidence>
<dbReference type="PANTHER" id="PTHR24567">
    <property type="entry name" value="CRP FAMILY TRANSCRIPTIONAL REGULATORY PROTEIN"/>
    <property type="match status" value="1"/>
</dbReference>
<evidence type="ECO:0000259" key="6">
    <source>
        <dbReference type="PROSITE" id="PS51063"/>
    </source>
</evidence>
<dbReference type="Pfam" id="PF13545">
    <property type="entry name" value="HTH_Crp_2"/>
    <property type="match status" value="1"/>
</dbReference>
<keyword evidence="8" id="KW-1185">Reference proteome</keyword>
<dbReference type="InterPro" id="IPR036390">
    <property type="entry name" value="WH_DNA-bd_sf"/>
</dbReference>
<keyword evidence="3" id="KW-0010">Activator</keyword>
<dbReference type="CDD" id="cd00038">
    <property type="entry name" value="CAP_ED"/>
    <property type="match status" value="1"/>
</dbReference>
<evidence type="ECO:0000256" key="4">
    <source>
        <dbReference type="ARBA" id="ARBA00023163"/>
    </source>
</evidence>
<feature type="domain" description="HTH crp-type" evidence="6">
    <location>
        <begin position="154"/>
        <end position="227"/>
    </location>
</feature>
<evidence type="ECO:0000256" key="3">
    <source>
        <dbReference type="ARBA" id="ARBA00023159"/>
    </source>
</evidence>
<dbReference type="SMART" id="SM00419">
    <property type="entry name" value="HTH_CRP"/>
    <property type="match status" value="1"/>
</dbReference>